<dbReference type="Gene3D" id="3.30.70.260">
    <property type="match status" value="1"/>
</dbReference>
<evidence type="ECO:0000313" key="4">
    <source>
        <dbReference type="Proteomes" id="UP000095342"/>
    </source>
</evidence>
<dbReference type="EMBL" id="CP017448">
    <property type="protein sequence ID" value="AOV16410.1"/>
    <property type="molecule type" value="Genomic_DNA"/>
</dbReference>
<dbReference type="SUPFAM" id="SSF117991">
    <property type="entry name" value="YbeD/HP0495-like"/>
    <property type="match status" value="1"/>
</dbReference>
<dbReference type="Proteomes" id="UP000095342">
    <property type="component" value="Chromosome"/>
</dbReference>
<evidence type="ECO:0000313" key="3">
    <source>
        <dbReference type="EMBL" id="AOV16410.1"/>
    </source>
</evidence>
<keyword evidence="4" id="KW-1185">Reference proteome</keyword>
<dbReference type="GO" id="GO:0005829">
    <property type="term" value="C:cytosol"/>
    <property type="evidence" value="ECO:0007669"/>
    <property type="project" value="TreeGrafter"/>
</dbReference>
<dbReference type="InterPro" id="IPR007454">
    <property type="entry name" value="UPF0250_YbeD-like"/>
</dbReference>
<evidence type="ECO:0000256" key="2">
    <source>
        <dbReference type="HAMAP-Rule" id="MF_00659"/>
    </source>
</evidence>
<dbReference type="AlphaFoldDB" id="A0A1D8K646"/>
<reference evidence="3 4" key="1">
    <citation type="submission" date="2016-09" db="EMBL/GenBank/DDBJ databases">
        <title>Acidihalobacter prosperus V6 (DSM14174).</title>
        <authorList>
            <person name="Khaleque H.N."/>
            <person name="Ramsay J.P."/>
            <person name="Murphy R.J.T."/>
            <person name="Kaksonen A.H."/>
            <person name="Boxall N.J."/>
            <person name="Watkin E.L.J."/>
        </authorList>
    </citation>
    <scope>NUCLEOTIDE SEQUENCE [LARGE SCALE GENOMIC DNA]</scope>
    <source>
        <strain evidence="3 4">V6</strain>
    </source>
</reference>
<dbReference type="InterPro" id="IPR027471">
    <property type="entry name" value="YbeD-like_sf"/>
</dbReference>
<dbReference type="PANTHER" id="PTHR38036:SF1">
    <property type="entry name" value="UPF0250 PROTEIN YBED"/>
    <property type="match status" value="1"/>
</dbReference>
<dbReference type="PANTHER" id="PTHR38036">
    <property type="entry name" value="UPF0250 PROTEIN YBED"/>
    <property type="match status" value="1"/>
</dbReference>
<protein>
    <recommendedName>
        <fullName evidence="2">UPF0250 protein BJI67_04400</fullName>
    </recommendedName>
</protein>
<name>A0A1D8K646_9GAMM</name>
<accession>A0A1D8K646</accession>
<evidence type="ECO:0000256" key="1">
    <source>
        <dbReference type="ARBA" id="ARBA00008460"/>
    </source>
</evidence>
<dbReference type="HAMAP" id="MF_00659">
    <property type="entry name" value="UPF0250"/>
    <property type="match status" value="1"/>
</dbReference>
<dbReference type="Pfam" id="PF04359">
    <property type="entry name" value="DUF493"/>
    <property type="match status" value="1"/>
</dbReference>
<dbReference type="KEGG" id="aaeo:BJI67_04400"/>
<proteinExistence type="inferred from homology"/>
<gene>
    <name evidence="3" type="ORF">BJI67_04400</name>
</gene>
<organism evidence="3 4">
    <name type="scientific">Acidihalobacter aeolianus</name>
    <dbReference type="NCBI Taxonomy" id="2792603"/>
    <lineage>
        <taxon>Bacteria</taxon>
        <taxon>Pseudomonadati</taxon>
        <taxon>Pseudomonadota</taxon>
        <taxon>Gammaproteobacteria</taxon>
        <taxon>Chromatiales</taxon>
        <taxon>Ectothiorhodospiraceae</taxon>
        <taxon>Acidihalobacter</taxon>
    </lineage>
</organism>
<sequence>MSVSTQPPGDDAEALFEFPCSFPIKVFGPSHPEFRVRVVELIREHAPEVTDEAVRENLSRGGNYLSLTVTIEATDRAQLDAIYRALTGCELVTMAL</sequence>
<comment type="similarity">
    <text evidence="1 2">Belongs to the UPF0250 family.</text>
</comment>